<sequence length="305" mass="34060">MSVPSKTTVHVISGGPVGSYASALLAHENVDTVLLEADKFPRLASMRFFLRFIGLEKRFDAHGFQKKHGATFKINSKREAYTDFSASLGRGGYAWNVIRSESATTIQAVRRGETSEFYAAKWHSSKVTEGYTRLLLVVMAVLRQLRKQNAAVISDDGEEGFDTAFGLIQPVIQGQADTGEIEQQRMVAGVELSLERFNWAPAEVEQAVLNKVQSAGQNTEELEKLTRDELAVLQIIIGRQLRMTKVEKNLDNFARDVIDGWAARVERGNLRLQRAETSIMTAEIKDLFQLNRSLDSTKAEIQRPA</sequence>
<proteinExistence type="inferred from homology"/>
<dbReference type="RefSeq" id="XP_001214279.1">
    <property type="nucleotide sequence ID" value="XM_001214279.1"/>
</dbReference>
<dbReference type="VEuPathDB" id="FungiDB:ATEG_05101"/>
<keyword evidence="2" id="KW-0285">Flavoprotein</keyword>
<name>Q0CMI3_ASPTN</name>
<reference evidence="6" key="1">
    <citation type="submission" date="2005-09" db="EMBL/GenBank/DDBJ databases">
        <title>Annotation of the Aspergillus terreus NIH2624 genome.</title>
        <authorList>
            <person name="Birren B.W."/>
            <person name="Lander E.S."/>
            <person name="Galagan J.E."/>
            <person name="Nusbaum C."/>
            <person name="Devon K."/>
            <person name="Henn M."/>
            <person name="Ma L.-J."/>
            <person name="Jaffe D.B."/>
            <person name="Butler J."/>
            <person name="Alvarez P."/>
            <person name="Gnerre S."/>
            <person name="Grabherr M."/>
            <person name="Kleber M."/>
            <person name="Mauceli E.W."/>
            <person name="Brockman W."/>
            <person name="Rounsley S."/>
            <person name="Young S.K."/>
            <person name="LaButti K."/>
            <person name="Pushparaj V."/>
            <person name="DeCaprio D."/>
            <person name="Crawford M."/>
            <person name="Koehrsen M."/>
            <person name="Engels R."/>
            <person name="Montgomery P."/>
            <person name="Pearson M."/>
            <person name="Howarth C."/>
            <person name="Larson L."/>
            <person name="Luoma S."/>
            <person name="White J."/>
            <person name="Alvarado L."/>
            <person name="Kodira C.D."/>
            <person name="Zeng Q."/>
            <person name="Oleary S."/>
            <person name="Yandava C."/>
            <person name="Denning D.W."/>
            <person name="Nierman W.C."/>
            <person name="Milne T."/>
            <person name="Madden K."/>
        </authorList>
    </citation>
    <scope>NUCLEOTIDE SEQUENCE [LARGE SCALE GENOMIC DNA]</scope>
    <source>
        <strain evidence="6">NIH 2624 / FGSC A1156</strain>
    </source>
</reference>
<dbReference type="AlphaFoldDB" id="Q0CMI3"/>
<protein>
    <recommendedName>
        <fullName evidence="7">FAD-binding domain-containing protein</fullName>
    </recommendedName>
</protein>
<keyword evidence="4" id="KW-0560">Oxidoreductase</keyword>
<dbReference type="STRING" id="341663.Q0CMI3"/>
<dbReference type="EMBL" id="CH476600">
    <property type="protein sequence ID" value="EAU34170.1"/>
    <property type="molecule type" value="Genomic_DNA"/>
</dbReference>
<dbReference type="Gene3D" id="3.50.50.60">
    <property type="entry name" value="FAD/NAD(P)-binding domain"/>
    <property type="match status" value="1"/>
</dbReference>
<dbReference type="GO" id="GO:0016491">
    <property type="term" value="F:oxidoreductase activity"/>
    <property type="evidence" value="ECO:0007669"/>
    <property type="project" value="UniProtKB-KW"/>
</dbReference>
<dbReference type="InterPro" id="IPR050816">
    <property type="entry name" value="Flavin-dep_Halogenase_NPB"/>
</dbReference>
<dbReference type="eggNOG" id="ENOG502QW6Y">
    <property type="taxonomic scope" value="Eukaryota"/>
</dbReference>
<evidence type="ECO:0000256" key="2">
    <source>
        <dbReference type="ARBA" id="ARBA00022630"/>
    </source>
</evidence>
<dbReference type="SUPFAM" id="SSF51905">
    <property type="entry name" value="FAD/NAD(P)-binding domain"/>
    <property type="match status" value="1"/>
</dbReference>
<evidence type="ECO:0000313" key="5">
    <source>
        <dbReference type="EMBL" id="EAU34170.1"/>
    </source>
</evidence>
<dbReference type="HOGENOM" id="CLU_912092_0_0_1"/>
<dbReference type="InterPro" id="IPR036188">
    <property type="entry name" value="FAD/NAD-bd_sf"/>
</dbReference>
<dbReference type="OrthoDB" id="3340390at2759"/>
<dbReference type="PANTHER" id="PTHR43747:SF5">
    <property type="entry name" value="FAD-BINDING DOMAIN-CONTAINING PROTEIN"/>
    <property type="match status" value="1"/>
</dbReference>
<comment type="similarity">
    <text evidence="1">Belongs to the flavin-dependent halogenase family.</text>
</comment>
<dbReference type="PANTHER" id="PTHR43747">
    <property type="entry name" value="FAD-BINDING PROTEIN"/>
    <property type="match status" value="1"/>
</dbReference>
<evidence type="ECO:0000256" key="3">
    <source>
        <dbReference type="ARBA" id="ARBA00022827"/>
    </source>
</evidence>
<evidence type="ECO:0000256" key="4">
    <source>
        <dbReference type="ARBA" id="ARBA00023002"/>
    </source>
</evidence>
<gene>
    <name evidence="5" type="ORF">ATEG_05101</name>
</gene>
<dbReference type="GeneID" id="4320893"/>
<evidence type="ECO:0000256" key="1">
    <source>
        <dbReference type="ARBA" id="ARBA00005706"/>
    </source>
</evidence>
<accession>Q0CMI3</accession>
<keyword evidence="3" id="KW-0274">FAD</keyword>
<evidence type="ECO:0008006" key="7">
    <source>
        <dbReference type="Google" id="ProtNLM"/>
    </source>
</evidence>
<dbReference type="Proteomes" id="UP000007963">
    <property type="component" value="Unassembled WGS sequence"/>
</dbReference>
<organism evidence="5 6">
    <name type="scientific">Aspergillus terreus (strain NIH 2624 / FGSC A1156)</name>
    <dbReference type="NCBI Taxonomy" id="341663"/>
    <lineage>
        <taxon>Eukaryota</taxon>
        <taxon>Fungi</taxon>
        <taxon>Dikarya</taxon>
        <taxon>Ascomycota</taxon>
        <taxon>Pezizomycotina</taxon>
        <taxon>Eurotiomycetes</taxon>
        <taxon>Eurotiomycetidae</taxon>
        <taxon>Eurotiales</taxon>
        <taxon>Aspergillaceae</taxon>
        <taxon>Aspergillus</taxon>
        <taxon>Aspergillus subgen. Circumdati</taxon>
    </lineage>
</organism>
<evidence type="ECO:0000313" key="6">
    <source>
        <dbReference type="Proteomes" id="UP000007963"/>
    </source>
</evidence>